<dbReference type="OrthoDB" id="5244399at2"/>
<feature type="compositionally biased region" description="Polar residues" evidence="1">
    <location>
        <begin position="1"/>
        <end position="17"/>
    </location>
</feature>
<reference evidence="3 4" key="1">
    <citation type="submission" date="2018-01" db="EMBL/GenBank/DDBJ databases">
        <title>The whole genome sequencing and assembly of Paenibacillus chitinolyticus KCCM 41400 strain.</title>
        <authorList>
            <person name="Kim J.-Y."/>
            <person name="Park M.-K."/>
            <person name="Lee Y.-J."/>
            <person name="Yi H."/>
            <person name="Bahn Y.-S."/>
            <person name="Kim J.F."/>
            <person name="Lee D.-W."/>
        </authorList>
    </citation>
    <scope>NUCLEOTIDE SEQUENCE [LARGE SCALE GENOMIC DNA]</scope>
    <source>
        <strain evidence="3 4">KCCM 41400</strain>
    </source>
</reference>
<keyword evidence="3" id="KW-0966">Cell projection</keyword>
<accession>A0A410X0C7</accession>
<name>A0A410X0C7_9BACL</name>
<protein>
    <submittedName>
        <fullName evidence="2">EscU/YscU/HrcU family type III secretion system export apparatus switch protein</fullName>
    </submittedName>
    <submittedName>
        <fullName evidence="3">Flagellar biosynthesis protein FlhB</fullName>
    </submittedName>
</protein>
<dbReference type="RefSeq" id="WP_042232861.1">
    <property type="nucleotide sequence ID" value="NZ_CP026520.1"/>
</dbReference>
<dbReference type="GeneID" id="95377431"/>
<dbReference type="EMBL" id="JAMDMJ010000054">
    <property type="protein sequence ID" value="MCY9599666.1"/>
    <property type="molecule type" value="Genomic_DNA"/>
</dbReference>
<dbReference type="Gene3D" id="3.40.1690.10">
    <property type="entry name" value="secretion proteins EscU"/>
    <property type="match status" value="1"/>
</dbReference>
<proteinExistence type="predicted"/>
<dbReference type="Pfam" id="PF01312">
    <property type="entry name" value="Bac_export_2"/>
    <property type="match status" value="1"/>
</dbReference>
<reference evidence="2 5" key="2">
    <citation type="submission" date="2022-05" db="EMBL/GenBank/DDBJ databases">
        <title>Genome Sequencing of Bee-Associated Microbes.</title>
        <authorList>
            <person name="Dunlap C."/>
        </authorList>
    </citation>
    <scope>NUCLEOTIDE SEQUENCE [LARGE SCALE GENOMIC DNA]</scope>
    <source>
        <strain evidence="2 5">NRRL B-23120</strain>
    </source>
</reference>
<evidence type="ECO:0000313" key="4">
    <source>
        <dbReference type="Proteomes" id="UP000288943"/>
    </source>
</evidence>
<dbReference type="PANTHER" id="PTHR30531">
    <property type="entry name" value="FLAGELLAR BIOSYNTHETIC PROTEIN FLHB"/>
    <property type="match status" value="1"/>
</dbReference>
<evidence type="ECO:0000313" key="5">
    <source>
        <dbReference type="Proteomes" id="UP001527202"/>
    </source>
</evidence>
<dbReference type="SUPFAM" id="SSF160544">
    <property type="entry name" value="EscU C-terminal domain-like"/>
    <property type="match status" value="1"/>
</dbReference>
<dbReference type="Proteomes" id="UP001527202">
    <property type="component" value="Unassembled WGS sequence"/>
</dbReference>
<dbReference type="InterPro" id="IPR006135">
    <property type="entry name" value="T3SS_substrate_exporter"/>
</dbReference>
<evidence type="ECO:0000256" key="1">
    <source>
        <dbReference type="SAM" id="MobiDB-lite"/>
    </source>
</evidence>
<dbReference type="GO" id="GO:0009306">
    <property type="term" value="P:protein secretion"/>
    <property type="evidence" value="ECO:0007669"/>
    <property type="project" value="InterPro"/>
</dbReference>
<gene>
    <name evidence="2" type="ORF">M5X16_28375</name>
    <name evidence="3" type="ORF">PC41400_21810</name>
</gene>
<keyword evidence="3" id="KW-0282">Flagellum</keyword>
<sequence length="124" mass="13401">MNFSAKRGQTPSNSGPSKETADGEGAGTHAIRKAVALKYAPGEQKAPTVIAKGKGKVAEAIVEKARESGVPVQEDASLVEVLSKLELDQEIPGELYQLVAEVLSYIYRSDNRMKEMRDSQRKGL</sequence>
<keyword evidence="3" id="KW-0969">Cilium</keyword>
<evidence type="ECO:0000313" key="2">
    <source>
        <dbReference type="EMBL" id="MCY9599666.1"/>
    </source>
</evidence>
<dbReference type="InterPro" id="IPR029025">
    <property type="entry name" value="T3SS_substrate_exporter_C"/>
</dbReference>
<dbReference type="Proteomes" id="UP000288943">
    <property type="component" value="Chromosome"/>
</dbReference>
<dbReference type="PANTHER" id="PTHR30531:SF12">
    <property type="entry name" value="FLAGELLAR BIOSYNTHETIC PROTEIN FLHB"/>
    <property type="match status" value="1"/>
</dbReference>
<organism evidence="3 4">
    <name type="scientific">Paenibacillus chitinolyticus</name>
    <dbReference type="NCBI Taxonomy" id="79263"/>
    <lineage>
        <taxon>Bacteria</taxon>
        <taxon>Bacillati</taxon>
        <taxon>Bacillota</taxon>
        <taxon>Bacilli</taxon>
        <taxon>Bacillales</taxon>
        <taxon>Paenibacillaceae</taxon>
        <taxon>Paenibacillus</taxon>
    </lineage>
</organism>
<dbReference type="AlphaFoldDB" id="A0A410X0C7"/>
<dbReference type="EMBL" id="CP026520">
    <property type="protein sequence ID" value="QAV20158.1"/>
    <property type="molecule type" value="Genomic_DNA"/>
</dbReference>
<dbReference type="GO" id="GO:0005886">
    <property type="term" value="C:plasma membrane"/>
    <property type="evidence" value="ECO:0007669"/>
    <property type="project" value="TreeGrafter"/>
</dbReference>
<keyword evidence="5" id="KW-1185">Reference proteome</keyword>
<dbReference type="KEGG" id="pchi:PC41400_21810"/>
<evidence type="ECO:0000313" key="3">
    <source>
        <dbReference type="EMBL" id="QAV20158.1"/>
    </source>
</evidence>
<feature type="region of interest" description="Disordered" evidence="1">
    <location>
        <begin position="1"/>
        <end position="27"/>
    </location>
</feature>